<sequence length="54" mass="6063">MLKSLYLIIPFTACLVSIQFKTYLVDVSDTLLKTSAPDKLPISHLSLTIGRKIR</sequence>
<organism evidence="1 2">
    <name type="scientific">Thanatephorus cucumeris (strain AG1-IA)</name>
    <name type="common">Rice sheath blight fungus</name>
    <name type="synonym">Rhizoctonia solani</name>
    <dbReference type="NCBI Taxonomy" id="983506"/>
    <lineage>
        <taxon>Eukaryota</taxon>
        <taxon>Fungi</taxon>
        <taxon>Dikarya</taxon>
        <taxon>Basidiomycota</taxon>
        <taxon>Agaricomycotina</taxon>
        <taxon>Agaricomycetes</taxon>
        <taxon>Cantharellales</taxon>
        <taxon>Ceratobasidiaceae</taxon>
        <taxon>Rhizoctonia</taxon>
        <taxon>Rhizoctonia solani AG-1</taxon>
    </lineage>
</organism>
<evidence type="ECO:0000313" key="2">
    <source>
        <dbReference type="Proteomes" id="UP000011668"/>
    </source>
</evidence>
<dbReference type="AlphaFoldDB" id="L8WI27"/>
<gene>
    <name evidence="1" type="ORF">AG1IA_08123</name>
</gene>
<dbReference type="EMBL" id="AFRT01002426">
    <property type="protein sequence ID" value="ELU37846.1"/>
    <property type="molecule type" value="Genomic_DNA"/>
</dbReference>
<dbReference type="Proteomes" id="UP000011668">
    <property type="component" value="Unassembled WGS sequence"/>
</dbReference>
<comment type="caution">
    <text evidence="1">The sequence shown here is derived from an EMBL/GenBank/DDBJ whole genome shotgun (WGS) entry which is preliminary data.</text>
</comment>
<protein>
    <submittedName>
        <fullName evidence="1">Uncharacterized protein</fullName>
    </submittedName>
</protein>
<proteinExistence type="predicted"/>
<name>L8WI27_THACA</name>
<reference evidence="1 2" key="1">
    <citation type="journal article" date="2013" name="Nat. Commun.">
        <title>The evolution and pathogenic mechanisms of the rice sheath blight pathogen.</title>
        <authorList>
            <person name="Zheng A."/>
            <person name="Lin R."/>
            <person name="Xu L."/>
            <person name="Qin P."/>
            <person name="Tang C."/>
            <person name="Ai P."/>
            <person name="Zhang D."/>
            <person name="Liu Y."/>
            <person name="Sun Z."/>
            <person name="Feng H."/>
            <person name="Wang Y."/>
            <person name="Chen Y."/>
            <person name="Liang X."/>
            <person name="Fu R."/>
            <person name="Li Q."/>
            <person name="Zhang J."/>
            <person name="Yu X."/>
            <person name="Xie Z."/>
            <person name="Ding L."/>
            <person name="Guan P."/>
            <person name="Tang J."/>
            <person name="Liang Y."/>
            <person name="Wang S."/>
            <person name="Deng Q."/>
            <person name="Li S."/>
            <person name="Zhu J."/>
            <person name="Wang L."/>
            <person name="Liu H."/>
            <person name="Li P."/>
        </authorList>
    </citation>
    <scope>NUCLEOTIDE SEQUENCE [LARGE SCALE GENOMIC DNA]</scope>
    <source>
        <strain evidence="2">AG-1 IA</strain>
    </source>
</reference>
<evidence type="ECO:0000313" key="1">
    <source>
        <dbReference type="EMBL" id="ELU37846.1"/>
    </source>
</evidence>
<keyword evidence="2" id="KW-1185">Reference proteome</keyword>
<dbReference type="HOGENOM" id="CLU_3052027_0_0_1"/>
<accession>L8WI27</accession>